<protein>
    <recommendedName>
        <fullName evidence="1">non-specific serine/threonine protein kinase</fullName>
        <ecNumber evidence="1">2.7.11.1</ecNumber>
    </recommendedName>
</protein>
<dbReference type="PANTHER" id="PTHR47634:SF5">
    <property type="entry name" value="OS09G0552300 PROTEIN"/>
    <property type="match status" value="1"/>
</dbReference>
<dbReference type="GO" id="GO:0004674">
    <property type="term" value="F:protein serine/threonine kinase activity"/>
    <property type="evidence" value="ECO:0007669"/>
    <property type="project" value="UniProtKB-KW"/>
</dbReference>
<dbReference type="EC" id="2.7.11.1" evidence="1"/>
<dbReference type="GO" id="GO:0000245">
    <property type="term" value="P:spliceosomal complex assembly"/>
    <property type="evidence" value="ECO:0007669"/>
    <property type="project" value="TreeGrafter"/>
</dbReference>
<comment type="catalytic activity">
    <reaction evidence="7">
        <text>L-threonyl-[protein] + ATP = O-phospho-L-threonyl-[protein] + ADP + H(+)</text>
        <dbReference type="Rhea" id="RHEA:46608"/>
        <dbReference type="Rhea" id="RHEA-COMP:11060"/>
        <dbReference type="Rhea" id="RHEA-COMP:11605"/>
        <dbReference type="ChEBI" id="CHEBI:15378"/>
        <dbReference type="ChEBI" id="CHEBI:30013"/>
        <dbReference type="ChEBI" id="CHEBI:30616"/>
        <dbReference type="ChEBI" id="CHEBI:61977"/>
        <dbReference type="ChEBI" id="CHEBI:456216"/>
        <dbReference type="EC" id="2.7.11.1"/>
    </reaction>
</comment>
<dbReference type="Gene3D" id="1.10.510.10">
    <property type="entry name" value="Transferase(Phosphotransferase) domain 1"/>
    <property type="match status" value="1"/>
</dbReference>
<evidence type="ECO:0000313" key="10">
    <source>
        <dbReference type="Proteomes" id="UP001341281"/>
    </source>
</evidence>
<name>A0AAQ3WLJ2_PASNO</name>
<evidence type="ECO:0000256" key="7">
    <source>
        <dbReference type="ARBA" id="ARBA00047899"/>
    </source>
</evidence>
<keyword evidence="4" id="KW-0547">Nucleotide-binding</keyword>
<keyword evidence="2" id="KW-0723">Serine/threonine-protein kinase</keyword>
<comment type="catalytic activity">
    <reaction evidence="8">
        <text>L-seryl-[protein] + ATP = O-phospho-L-seryl-[protein] + ADP + H(+)</text>
        <dbReference type="Rhea" id="RHEA:17989"/>
        <dbReference type="Rhea" id="RHEA-COMP:9863"/>
        <dbReference type="Rhea" id="RHEA-COMP:11604"/>
        <dbReference type="ChEBI" id="CHEBI:15378"/>
        <dbReference type="ChEBI" id="CHEBI:29999"/>
        <dbReference type="ChEBI" id="CHEBI:30616"/>
        <dbReference type="ChEBI" id="CHEBI:83421"/>
        <dbReference type="ChEBI" id="CHEBI:456216"/>
        <dbReference type="EC" id="2.7.11.1"/>
    </reaction>
</comment>
<keyword evidence="3" id="KW-0808">Transferase</keyword>
<dbReference type="PANTHER" id="PTHR47634">
    <property type="entry name" value="PROTEIN KINASE DOMAIN-CONTAINING PROTEIN-RELATED"/>
    <property type="match status" value="1"/>
</dbReference>
<accession>A0AAQ3WLJ2</accession>
<dbReference type="GO" id="GO:0050684">
    <property type="term" value="P:regulation of mRNA processing"/>
    <property type="evidence" value="ECO:0007669"/>
    <property type="project" value="TreeGrafter"/>
</dbReference>
<evidence type="ECO:0000256" key="2">
    <source>
        <dbReference type="ARBA" id="ARBA00022527"/>
    </source>
</evidence>
<keyword evidence="6" id="KW-0067">ATP-binding</keyword>
<gene>
    <name evidence="9" type="ORF">U9M48_015095</name>
</gene>
<organism evidence="9 10">
    <name type="scientific">Paspalum notatum var. saurae</name>
    <dbReference type="NCBI Taxonomy" id="547442"/>
    <lineage>
        <taxon>Eukaryota</taxon>
        <taxon>Viridiplantae</taxon>
        <taxon>Streptophyta</taxon>
        <taxon>Embryophyta</taxon>
        <taxon>Tracheophyta</taxon>
        <taxon>Spermatophyta</taxon>
        <taxon>Magnoliopsida</taxon>
        <taxon>Liliopsida</taxon>
        <taxon>Poales</taxon>
        <taxon>Poaceae</taxon>
        <taxon>PACMAD clade</taxon>
        <taxon>Panicoideae</taxon>
        <taxon>Andropogonodae</taxon>
        <taxon>Paspaleae</taxon>
        <taxon>Paspalinae</taxon>
        <taxon>Paspalum</taxon>
    </lineage>
</organism>
<evidence type="ECO:0000256" key="8">
    <source>
        <dbReference type="ARBA" id="ARBA00048679"/>
    </source>
</evidence>
<evidence type="ECO:0000256" key="6">
    <source>
        <dbReference type="ARBA" id="ARBA00022840"/>
    </source>
</evidence>
<proteinExistence type="predicted"/>
<dbReference type="GO" id="GO:0005524">
    <property type="term" value="F:ATP binding"/>
    <property type="evidence" value="ECO:0007669"/>
    <property type="project" value="UniProtKB-KW"/>
</dbReference>
<reference evidence="9 10" key="1">
    <citation type="submission" date="2024-02" db="EMBL/GenBank/DDBJ databases">
        <title>High-quality chromosome-scale genome assembly of Pensacola bahiagrass (Paspalum notatum Flugge var. saurae).</title>
        <authorList>
            <person name="Vega J.M."/>
            <person name="Podio M."/>
            <person name="Orjuela J."/>
            <person name="Siena L.A."/>
            <person name="Pessino S.C."/>
            <person name="Combes M.C."/>
            <person name="Mariac C."/>
            <person name="Albertini E."/>
            <person name="Pupilli F."/>
            <person name="Ortiz J.P.A."/>
            <person name="Leblanc O."/>
        </authorList>
    </citation>
    <scope>NUCLEOTIDE SEQUENCE [LARGE SCALE GENOMIC DNA]</scope>
    <source>
        <strain evidence="9">R1</strain>
        <tissue evidence="9">Leaf</tissue>
    </source>
</reference>
<keyword evidence="5" id="KW-0418">Kinase</keyword>
<dbReference type="Proteomes" id="UP001341281">
    <property type="component" value="Chromosome 03"/>
</dbReference>
<evidence type="ECO:0000256" key="3">
    <source>
        <dbReference type="ARBA" id="ARBA00022679"/>
    </source>
</evidence>
<evidence type="ECO:0000256" key="1">
    <source>
        <dbReference type="ARBA" id="ARBA00012513"/>
    </source>
</evidence>
<sequence length="110" mass="13038">MCLLSSIPQFICLFVTYLQDHLAQMMETLGKMPRKMATSGTRSKDYFDRYGDLKRIKRLKFWPVDRILVERFDFTEPDAKGFTDFLQPILDFTPENRPSAMQCLKHPWLN</sequence>
<dbReference type="SUPFAM" id="SSF56112">
    <property type="entry name" value="Protein kinase-like (PK-like)"/>
    <property type="match status" value="1"/>
</dbReference>
<evidence type="ECO:0000256" key="4">
    <source>
        <dbReference type="ARBA" id="ARBA00022741"/>
    </source>
</evidence>
<dbReference type="InterPro" id="IPR011009">
    <property type="entry name" value="Kinase-like_dom_sf"/>
</dbReference>
<evidence type="ECO:0000256" key="5">
    <source>
        <dbReference type="ARBA" id="ARBA00022777"/>
    </source>
</evidence>
<dbReference type="AlphaFoldDB" id="A0AAQ3WLJ2"/>
<dbReference type="InterPro" id="IPR051334">
    <property type="entry name" value="SRPK"/>
</dbReference>
<evidence type="ECO:0000313" key="9">
    <source>
        <dbReference type="EMBL" id="WVZ65785.1"/>
    </source>
</evidence>
<keyword evidence="10" id="KW-1185">Reference proteome</keyword>
<dbReference type="EMBL" id="CP144747">
    <property type="protein sequence ID" value="WVZ65785.1"/>
    <property type="molecule type" value="Genomic_DNA"/>
</dbReference>